<reference evidence="2" key="2">
    <citation type="journal article" date="2015" name="Fish Shellfish Immunol.">
        <title>Early steps in the European eel (Anguilla anguilla)-Vibrio vulnificus interaction in the gills: Role of the RtxA13 toxin.</title>
        <authorList>
            <person name="Callol A."/>
            <person name="Pajuelo D."/>
            <person name="Ebbesson L."/>
            <person name="Teles M."/>
            <person name="MacKenzie S."/>
            <person name="Amaro C."/>
        </authorList>
    </citation>
    <scope>NUCLEOTIDE SEQUENCE</scope>
</reference>
<keyword evidence="1" id="KW-0732">Signal</keyword>
<evidence type="ECO:0000256" key="1">
    <source>
        <dbReference type="SAM" id="SignalP"/>
    </source>
</evidence>
<feature type="signal peptide" evidence="1">
    <location>
        <begin position="1"/>
        <end position="29"/>
    </location>
</feature>
<evidence type="ECO:0000313" key="2">
    <source>
        <dbReference type="EMBL" id="JAI02286.1"/>
    </source>
</evidence>
<proteinExistence type="predicted"/>
<dbReference type="EMBL" id="GBXM01006292">
    <property type="protein sequence ID" value="JAI02286.1"/>
    <property type="molecule type" value="Transcribed_RNA"/>
</dbReference>
<protein>
    <submittedName>
        <fullName evidence="2">Uncharacterized protein</fullName>
    </submittedName>
</protein>
<feature type="chain" id="PRO_5005435084" evidence="1">
    <location>
        <begin position="30"/>
        <end position="62"/>
    </location>
</feature>
<organism evidence="2">
    <name type="scientific">Anguilla anguilla</name>
    <name type="common">European freshwater eel</name>
    <name type="synonym">Muraena anguilla</name>
    <dbReference type="NCBI Taxonomy" id="7936"/>
    <lineage>
        <taxon>Eukaryota</taxon>
        <taxon>Metazoa</taxon>
        <taxon>Chordata</taxon>
        <taxon>Craniata</taxon>
        <taxon>Vertebrata</taxon>
        <taxon>Euteleostomi</taxon>
        <taxon>Actinopterygii</taxon>
        <taxon>Neopterygii</taxon>
        <taxon>Teleostei</taxon>
        <taxon>Anguilliformes</taxon>
        <taxon>Anguillidae</taxon>
        <taxon>Anguilla</taxon>
    </lineage>
</organism>
<name>A0A0E9XKF0_ANGAN</name>
<sequence length="62" mass="7318">MFSQVIPVKMCNQLCFIILCIGLVEPVRSSIFYHLCACISCSQQYKDELIHYFPQDVFIFYM</sequence>
<dbReference type="AlphaFoldDB" id="A0A0E9XKF0"/>
<reference evidence="2" key="1">
    <citation type="submission" date="2014-11" db="EMBL/GenBank/DDBJ databases">
        <authorList>
            <person name="Amaro Gonzalez C."/>
        </authorList>
    </citation>
    <scope>NUCLEOTIDE SEQUENCE</scope>
</reference>
<accession>A0A0E9XKF0</accession>